<evidence type="ECO:0000313" key="2">
    <source>
        <dbReference type="RefSeq" id="XP_018807653.2"/>
    </source>
</evidence>
<dbReference type="GeneID" id="108981036"/>
<dbReference type="PANTHER" id="PTHR24414:SF44">
    <property type="entry name" value="F-BOX DOMAIN-CONTAINING PROTEIN"/>
    <property type="match status" value="1"/>
</dbReference>
<dbReference type="PANTHER" id="PTHR24414">
    <property type="entry name" value="F-BOX/KELCH-REPEAT PROTEIN SKIP4"/>
    <property type="match status" value="1"/>
</dbReference>
<sequence length="385" mass="42877">MEENNQQELKAEAEASATASIHGDVLEIILSHVPLIDLEHARCVSNTWNRAVFSSLRHLNPIKPWLIVHKQSTRHPYATTAHAYDPRSGVWLKIDQPPINHVSALRSSHSTLLYMQTSLQFAFSFDPLHLKWYRANAPLVWRTDPIVALVGHRVVVAGGTFDLGDDPLPLETYDLRTGKWDICQWIPTVLKDSPSSLWLSVAVDEHKMYVTEKSSGITHSFDPSTKTWYGPYYLRPGKHVFSSAIGFVNDSMVVVGLIGDSENVKGVKLWEAMKGTEMVELREMGEMPEELVGKLKGESACLPSIGLNTMGQFAYLHNPSDPGELILCEVADGACRWGSVRNVVGDDESRMQRLVFTCSDVGLGVLHDAICSGNRRFTVKDNIVD</sequence>
<keyword evidence="1" id="KW-1185">Reference proteome</keyword>
<dbReference type="FunCoup" id="A0A2I4DKI4">
    <property type="interactions" value="1114"/>
</dbReference>
<accession>A0A2I4DKI4</accession>
<dbReference type="OrthoDB" id="1854110at2759"/>
<dbReference type="SUPFAM" id="SSF81383">
    <property type="entry name" value="F-box domain"/>
    <property type="match status" value="1"/>
</dbReference>
<dbReference type="STRING" id="51240.A0A2I4DKI4"/>
<dbReference type="RefSeq" id="XP_018807653.2">
    <property type="nucleotide sequence ID" value="XM_018952108.2"/>
</dbReference>
<protein>
    <submittedName>
        <fullName evidence="2">F-box/kelch-repeat protein At1g23390-like</fullName>
    </submittedName>
</protein>
<dbReference type="InterPro" id="IPR050354">
    <property type="entry name" value="F-box/kelch-repeat_ARATH"/>
</dbReference>
<organism evidence="1 2">
    <name type="scientific">Juglans regia</name>
    <name type="common">English walnut</name>
    <dbReference type="NCBI Taxonomy" id="51240"/>
    <lineage>
        <taxon>Eukaryota</taxon>
        <taxon>Viridiplantae</taxon>
        <taxon>Streptophyta</taxon>
        <taxon>Embryophyta</taxon>
        <taxon>Tracheophyta</taxon>
        <taxon>Spermatophyta</taxon>
        <taxon>Magnoliopsida</taxon>
        <taxon>eudicotyledons</taxon>
        <taxon>Gunneridae</taxon>
        <taxon>Pentapetalae</taxon>
        <taxon>rosids</taxon>
        <taxon>fabids</taxon>
        <taxon>Fagales</taxon>
        <taxon>Juglandaceae</taxon>
        <taxon>Juglans</taxon>
    </lineage>
</organism>
<dbReference type="CDD" id="cd09917">
    <property type="entry name" value="F-box_SF"/>
    <property type="match status" value="1"/>
</dbReference>
<dbReference type="Pfam" id="PF00646">
    <property type="entry name" value="F-box"/>
    <property type="match status" value="1"/>
</dbReference>
<dbReference type="GO" id="GO:0043161">
    <property type="term" value="P:proteasome-mediated ubiquitin-dependent protein catabolic process"/>
    <property type="evidence" value="ECO:0000318"/>
    <property type="project" value="GO_Central"/>
</dbReference>
<name>A0A2I4DKI4_JUGRE</name>
<dbReference type="GO" id="GO:0005829">
    <property type="term" value="C:cytosol"/>
    <property type="evidence" value="ECO:0000318"/>
    <property type="project" value="GO_Central"/>
</dbReference>
<dbReference type="AlphaFoldDB" id="A0A2I4DKI4"/>
<dbReference type="SUPFAM" id="SSF117281">
    <property type="entry name" value="Kelch motif"/>
    <property type="match status" value="1"/>
</dbReference>
<reference evidence="2" key="1">
    <citation type="submission" date="2025-08" db="UniProtKB">
        <authorList>
            <consortium name="RefSeq"/>
        </authorList>
    </citation>
    <scope>IDENTIFICATION</scope>
    <source>
        <tissue evidence="2">Leaves</tissue>
    </source>
</reference>
<evidence type="ECO:0000313" key="1">
    <source>
        <dbReference type="Proteomes" id="UP000235220"/>
    </source>
</evidence>
<dbReference type="Proteomes" id="UP000235220">
    <property type="component" value="Chromosome 16"/>
</dbReference>
<gene>
    <name evidence="2" type="primary">LOC108981036</name>
</gene>
<dbReference type="GO" id="GO:0005634">
    <property type="term" value="C:nucleus"/>
    <property type="evidence" value="ECO:0000318"/>
    <property type="project" value="GO_Central"/>
</dbReference>
<dbReference type="Gene3D" id="2.120.10.80">
    <property type="entry name" value="Kelch-type beta propeller"/>
    <property type="match status" value="1"/>
</dbReference>
<dbReference type="InterPro" id="IPR001810">
    <property type="entry name" value="F-box_dom"/>
</dbReference>
<dbReference type="InterPro" id="IPR036047">
    <property type="entry name" value="F-box-like_dom_sf"/>
</dbReference>
<dbReference type="Gramene" id="Jr16_09770_p1">
    <property type="protein sequence ID" value="cds.Jr16_09770_p1"/>
    <property type="gene ID" value="Jr16_09770"/>
</dbReference>
<dbReference type="KEGG" id="jre:108981036"/>
<dbReference type="InterPro" id="IPR015915">
    <property type="entry name" value="Kelch-typ_b-propeller"/>
</dbReference>
<proteinExistence type="predicted"/>